<dbReference type="PANTHER" id="PTHR13833:SF71">
    <property type="entry name" value="NHL DOMAIN-CONTAINING PROTEIN"/>
    <property type="match status" value="1"/>
</dbReference>
<dbReference type="InterPro" id="IPR001258">
    <property type="entry name" value="NHL_repeat"/>
</dbReference>
<dbReference type="PANTHER" id="PTHR13833">
    <property type="match status" value="1"/>
</dbReference>
<dbReference type="SUPFAM" id="SSF101898">
    <property type="entry name" value="NHL repeat"/>
    <property type="match status" value="1"/>
</dbReference>
<sequence length="697" mass="69231">MASRLYARRFCFSLDFNISMLRYQTTLCGVLICASVMLLPGCSGGPSSTDSGTTSSSAPLSVDHPAGLDTYGSGSKLTFTASSNTTSWSLTGPGALSATQGASVIYTPPATVQADAQVTITAALGNTTVSKTITLHAPVLRPVAGQVSWYVGDAPIAMSVSPQFTTDTPTWSSGAGTFSATQGNSVTFTPATVSNDTQAVVSVTAGGHTESVSIALKPASEKTLTLSSPSVQAGNGSVTLTVPSTISHGALKWAASIGTITVNADGSATFTPPATLSTAAVATVSATDGSSAPFTGTISVTPSATLSLSPSSASTSASGTPVSLTATIANPNTTLSAANVQWTVRGHGSLSTTSGATVSYIPDPAYTTANDAATVTATLGALQQSVNITLNFQSTARFSVPYGIAVDGSGNLFVADTYNSRIRKITIPGVVSTFAGSGAIGNVDGTGVAASFNNPVSIATDNSGNVYVLDNGSKTIRKITPARVVTTLASAGGASSVLNSIAVDSAGNVYVADSGTNTLSKVTPAGTVSTLTSGVNDPIGVAVDGNGTVYVAERTSCNIRKVSPVGAVTTLAGSGVCAHTDGTGSAAAFKVPGFIAVDGNGNLYLTESQGNTVRKVTPAGVVTTLAGSGATGSADGLGTNAQFTIPVGIAVDSNGVVYVTDLYNSLIRMISPTGNVSTLAGAAGVYSYADGTALPRQ</sequence>
<evidence type="ECO:0000313" key="2">
    <source>
        <dbReference type="EMBL" id="ANH73199.1"/>
    </source>
</evidence>
<dbReference type="Gene3D" id="2.120.10.30">
    <property type="entry name" value="TolB, C-terminal domain"/>
    <property type="match status" value="4"/>
</dbReference>
<dbReference type="KEGG" id="rin:ACS15_2768"/>
<gene>
    <name evidence="2" type="ORF">ACS15_2768</name>
</gene>
<dbReference type="InterPro" id="IPR011042">
    <property type="entry name" value="6-blade_b-propeller_TolB-like"/>
</dbReference>
<dbReference type="RefSeq" id="WP_152524462.1">
    <property type="nucleotide sequence ID" value="NZ_CP012605.1"/>
</dbReference>
<dbReference type="EMBL" id="CP012605">
    <property type="protein sequence ID" value="ANH73199.1"/>
    <property type="molecule type" value="Genomic_DNA"/>
</dbReference>
<dbReference type="Pfam" id="PF01436">
    <property type="entry name" value="NHL"/>
    <property type="match status" value="2"/>
</dbReference>
<reference evidence="2 3" key="1">
    <citation type="submission" date="2015-09" db="EMBL/GenBank/DDBJ databases">
        <authorList>
            <person name="Xu Y."/>
            <person name="Nagy A."/>
            <person name="Liu N.T."/>
            <person name="Nou X."/>
        </authorList>
    </citation>
    <scope>NUCLEOTIDE SEQUENCE [LARGE SCALE GENOMIC DNA]</scope>
    <source>
        <strain evidence="2 3">FC1138</strain>
    </source>
</reference>
<dbReference type="AlphaFoldDB" id="A0AAC9FQU5"/>
<organism evidence="2 3">
    <name type="scientific">Ralstonia insidiosa</name>
    <dbReference type="NCBI Taxonomy" id="190721"/>
    <lineage>
        <taxon>Bacteria</taxon>
        <taxon>Pseudomonadati</taxon>
        <taxon>Pseudomonadota</taxon>
        <taxon>Betaproteobacteria</taxon>
        <taxon>Burkholderiales</taxon>
        <taxon>Burkholderiaceae</taxon>
        <taxon>Ralstonia</taxon>
    </lineage>
</organism>
<name>A0AAC9FQU5_9RALS</name>
<dbReference type="Proteomes" id="UP000077927">
    <property type="component" value="Chromosome 1"/>
</dbReference>
<keyword evidence="1" id="KW-0677">Repeat</keyword>
<proteinExistence type="predicted"/>
<accession>A0AAC9FQU5</accession>
<evidence type="ECO:0000313" key="3">
    <source>
        <dbReference type="Proteomes" id="UP000077927"/>
    </source>
</evidence>
<protein>
    <submittedName>
        <fullName evidence="2">Two component regulator propeller family protein</fullName>
    </submittedName>
</protein>
<evidence type="ECO:0000256" key="1">
    <source>
        <dbReference type="ARBA" id="ARBA00022737"/>
    </source>
</evidence>